<dbReference type="PROSITE" id="PS51480">
    <property type="entry name" value="DHAL"/>
    <property type="match status" value="1"/>
</dbReference>
<reference evidence="4 5" key="1">
    <citation type="submission" date="2019-10" db="EMBL/GenBank/DDBJ databases">
        <title>Genome sequence of Azospirillum melinis.</title>
        <authorList>
            <person name="Ambrosini A."/>
            <person name="Sant'Anna F.H."/>
            <person name="Cassan F.D."/>
            <person name="Souza E.M."/>
            <person name="Passaglia L.M.P."/>
        </authorList>
    </citation>
    <scope>NUCLEOTIDE SEQUENCE [LARGE SCALE GENOMIC DNA]</scope>
    <source>
        <strain evidence="4 5">TMCY0552</strain>
    </source>
</reference>
<dbReference type="Proteomes" id="UP000605086">
    <property type="component" value="Unassembled WGS sequence"/>
</dbReference>
<accession>A0ABX2KPC3</accession>
<dbReference type="PANTHER" id="PTHR28629:SF4">
    <property type="entry name" value="TRIOKINASE_FMN CYCLASE"/>
    <property type="match status" value="1"/>
</dbReference>
<dbReference type="EMBL" id="WHOS01000041">
    <property type="protein sequence ID" value="NUB02467.1"/>
    <property type="molecule type" value="Genomic_DNA"/>
</dbReference>
<organism evidence="4 5">
    <name type="scientific">Azospirillum melinis</name>
    <dbReference type="NCBI Taxonomy" id="328839"/>
    <lineage>
        <taxon>Bacteria</taxon>
        <taxon>Pseudomonadati</taxon>
        <taxon>Pseudomonadota</taxon>
        <taxon>Alphaproteobacteria</taxon>
        <taxon>Rhodospirillales</taxon>
        <taxon>Azospirillaceae</taxon>
        <taxon>Azospirillum</taxon>
    </lineage>
</organism>
<evidence type="ECO:0000256" key="2">
    <source>
        <dbReference type="ARBA" id="ARBA00022777"/>
    </source>
</evidence>
<gene>
    <name evidence="4" type="ORF">GBZ48_24790</name>
</gene>
<proteinExistence type="predicted"/>
<sequence length="225" mass="23150">MNTTENGLTVAVLASALDRWADRMEAAADELNALDGRLGDGDLGATLAKCAQNIRAIRPGLDNSGAGDGGTGDGDLGQAFKACAMACSKASGSSFGTLLAVAFLTAAKATAGRTSLPCSELPQLLGDILGALSSRGGAALGDKTVLDPLDAVREALAALDAGERSDTAAQHGAATRATDRTIEIFRNKPNRIGRARMFAERSVGLDDPGMIAFRHMLESLRPVRP</sequence>
<feature type="domain" description="DhaL" evidence="3">
    <location>
        <begin position="11"/>
        <end position="222"/>
    </location>
</feature>
<dbReference type="InterPro" id="IPR036117">
    <property type="entry name" value="DhaL_dom_sf"/>
</dbReference>
<dbReference type="InterPro" id="IPR050861">
    <property type="entry name" value="Dihydroxyacetone_Kinase"/>
</dbReference>
<dbReference type="Pfam" id="PF02734">
    <property type="entry name" value="Dak2"/>
    <property type="match status" value="1"/>
</dbReference>
<dbReference type="InterPro" id="IPR004007">
    <property type="entry name" value="DhaL_dom"/>
</dbReference>
<dbReference type="Gene3D" id="1.25.40.340">
    <property type="match status" value="1"/>
</dbReference>
<evidence type="ECO:0000256" key="1">
    <source>
        <dbReference type="ARBA" id="ARBA00022679"/>
    </source>
</evidence>
<protein>
    <submittedName>
        <fullName evidence="4">DAK2 domain-containing protein</fullName>
    </submittedName>
</protein>
<comment type="caution">
    <text evidence="4">The sequence shown here is derived from an EMBL/GenBank/DDBJ whole genome shotgun (WGS) entry which is preliminary data.</text>
</comment>
<dbReference type="PANTHER" id="PTHR28629">
    <property type="entry name" value="TRIOKINASE/FMN CYCLASE"/>
    <property type="match status" value="1"/>
</dbReference>
<dbReference type="SUPFAM" id="SSF101473">
    <property type="entry name" value="DhaL-like"/>
    <property type="match status" value="1"/>
</dbReference>
<name>A0ABX2KPC3_9PROT</name>
<keyword evidence="5" id="KW-1185">Reference proteome</keyword>
<evidence type="ECO:0000313" key="5">
    <source>
        <dbReference type="Proteomes" id="UP000605086"/>
    </source>
</evidence>
<evidence type="ECO:0000259" key="3">
    <source>
        <dbReference type="PROSITE" id="PS51480"/>
    </source>
</evidence>
<dbReference type="RefSeq" id="WP_174473456.1">
    <property type="nucleotide sequence ID" value="NZ_JAGINN010000010.1"/>
</dbReference>
<dbReference type="SMART" id="SM01120">
    <property type="entry name" value="Dak2"/>
    <property type="match status" value="1"/>
</dbReference>
<keyword evidence="1" id="KW-0808">Transferase</keyword>
<evidence type="ECO:0000313" key="4">
    <source>
        <dbReference type="EMBL" id="NUB02467.1"/>
    </source>
</evidence>
<keyword evidence="2" id="KW-0418">Kinase</keyword>